<dbReference type="InterPro" id="IPR013922">
    <property type="entry name" value="Cyclin_PHO80-like"/>
</dbReference>
<gene>
    <name evidence="1" type="ORF">KIPB_013973</name>
</gene>
<organism evidence="1 2">
    <name type="scientific">Kipferlia bialata</name>
    <dbReference type="NCBI Taxonomy" id="797122"/>
    <lineage>
        <taxon>Eukaryota</taxon>
        <taxon>Metamonada</taxon>
        <taxon>Carpediemonas-like organisms</taxon>
        <taxon>Kipferlia</taxon>
    </lineage>
</organism>
<dbReference type="Gene3D" id="1.10.472.10">
    <property type="entry name" value="Cyclin-like"/>
    <property type="match status" value="1"/>
</dbReference>
<dbReference type="GO" id="GO:0019901">
    <property type="term" value="F:protein kinase binding"/>
    <property type="evidence" value="ECO:0007669"/>
    <property type="project" value="InterPro"/>
</dbReference>
<reference evidence="1 2" key="1">
    <citation type="journal article" date="2018" name="PLoS ONE">
        <title>The draft genome of Kipferlia bialata reveals reductive genome evolution in fornicate parasites.</title>
        <authorList>
            <person name="Tanifuji G."/>
            <person name="Takabayashi S."/>
            <person name="Kume K."/>
            <person name="Takagi M."/>
            <person name="Nakayama T."/>
            <person name="Kamikawa R."/>
            <person name="Inagaki Y."/>
            <person name="Hashimoto T."/>
        </authorList>
    </citation>
    <scope>NUCLEOTIDE SEQUENCE [LARGE SCALE GENOMIC DNA]</scope>
    <source>
        <strain evidence="1">NY0173</strain>
    </source>
</reference>
<dbReference type="SUPFAM" id="SSF47954">
    <property type="entry name" value="Cyclin-like"/>
    <property type="match status" value="1"/>
</dbReference>
<dbReference type="AlphaFoldDB" id="A0A9K3GP91"/>
<dbReference type="PANTHER" id="PTHR15615">
    <property type="match status" value="1"/>
</dbReference>
<dbReference type="EMBL" id="BDIP01006931">
    <property type="protein sequence ID" value="GIQ90959.1"/>
    <property type="molecule type" value="Genomic_DNA"/>
</dbReference>
<feature type="non-terminal residue" evidence="1">
    <location>
        <position position="123"/>
    </location>
</feature>
<accession>A0A9K3GP91</accession>
<dbReference type="InterPro" id="IPR036915">
    <property type="entry name" value="Cyclin-like_sf"/>
</dbReference>
<proteinExistence type="predicted"/>
<evidence type="ECO:0008006" key="3">
    <source>
        <dbReference type="Google" id="ProtNLM"/>
    </source>
</evidence>
<dbReference type="Pfam" id="PF08613">
    <property type="entry name" value="Cyclin"/>
    <property type="match status" value="1"/>
</dbReference>
<evidence type="ECO:0000313" key="2">
    <source>
        <dbReference type="Proteomes" id="UP000265618"/>
    </source>
</evidence>
<protein>
    <recommendedName>
        <fullName evidence="3">Cyclin N-terminal domain-containing protein</fullName>
    </recommendedName>
</protein>
<dbReference type="OrthoDB" id="244495at2759"/>
<dbReference type="PANTHER" id="PTHR15615:SF108">
    <property type="entry name" value="PROTEIN CNPPD1"/>
    <property type="match status" value="1"/>
</dbReference>
<comment type="caution">
    <text evidence="1">The sequence shown here is derived from an EMBL/GenBank/DDBJ whole genome shotgun (WGS) entry which is preliminary data.</text>
</comment>
<evidence type="ECO:0000313" key="1">
    <source>
        <dbReference type="EMBL" id="GIQ90959.1"/>
    </source>
</evidence>
<dbReference type="Proteomes" id="UP000265618">
    <property type="component" value="Unassembled WGS sequence"/>
</dbReference>
<name>A0A9K3GP91_9EUKA</name>
<feature type="non-terminal residue" evidence="1">
    <location>
        <position position="1"/>
    </location>
</feature>
<keyword evidence="2" id="KW-1185">Reference proteome</keyword>
<dbReference type="CDD" id="cd20557">
    <property type="entry name" value="CYCLIN_ScPCL1-like"/>
    <property type="match status" value="1"/>
</dbReference>
<sequence>DWVHRILTRSQAPRAIFVVAVMYLGRMDRVHNLHLTRNNVYRMFLVAVMLASKTYEDNTYRNCDWAIIGLRHYPTSALTRMELELLSWLGYRTLVPPQEFVTVLNTTFGMHPTYQDLPRPVSK</sequence>